<keyword evidence="1" id="KW-0596">Phosphopantetheine</keyword>
<dbReference type="GO" id="GO:0004312">
    <property type="term" value="F:fatty acid synthase activity"/>
    <property type="evidence" value="ECO:0007669"/>
    <property type="project" value="TreeGrafter"/>
</dbReference>
<dbReference type="GO" id="GO:0005886">
    <property type="term" value="C:plasma membrane"/>
    <property type="evidence" value="ECO:0007669"/>
    <property type="project" value="TreeGrafter"/>
</dbReference>
<dbReference type="GO" id="GO:0004315">
    <property type="term" value="F:3-oxoacyl-[acyl-carrier-protein] synthase activity"/>
    <property type="evidence" value="ECO:0007669"/>
    <property type="project" value="InterPro"/>
</dbReference>
<protein>
    <recommendedName>
        <fullName evidence="5">Ketosynthase family 3 (KS3) domain-containing protein</fullName>
    </recommendedName>
</protein>
<keyword evidence="2" id="KW-0597">Phosphoprotein</keyword>
<keyword evidence="3" id="KW-0808">Transferase</keyword>
<evidence type="ECO:0000259" key="5">
    <source>
        <dbReference type="PROSITE" id="PS52004"/>
    </source>
</evidence>
<dbReference type="PROSITE" id="PS00606">
    <property type="entry name" value="KS3_1"/>
    <property type="match status" value="1"/>
</dbReference>
<evidence type="ECO:0000256" key="3">
    <source>
        <dbReference type="ARBA" id="ARBA00022679"/>
    </source>
</evidence>
<accession>A0AAN0MF89</accession>
<dbReference type="Pfam" id="PF00109">
    <property type="entry name" value="ketoacyl-synt"/>
    <property type="match status" value="1"/>
</dbReference>
<evidence type="ECO:0000256" key="2">
    <source>
        <dbReference type="ARBA" id="ARBA00022553"/>
    </source>
</evidence>
<reference evidence="6" key="1">
    <citation type="journal article" date="2024" name="Int. J. Syst. Evol. Microbiol.">
        <title>Brooklawnia propionicigenes sp. nov., a facultatively anaerobic, propionate-producing bacterium isolated from a methanogenic reactor treating waste from cattle farms.</title>
        <authorList>
            <person name="Akita Y."/>
            <person name="Ueki A."/>
            <person name="Tonouchi A."/>
            <person name="Sugawara Y."/>
            <person name="Honma S."/>
            <person name="Kaku N."/>
            <person name="Ueki K."/>
        </authorList>
    </citation>
    <scope>NUCLEOTIDE SEQUENCE</scope>
    <source>
        <strain evidence="6">SH051</strain>
    </source>
</reference>
<dbReference type="PROSITE" id="PS52004">
    <property type="entry name" value="KS3_2"/>
    <property type="match status" value="1"/>
</dbReference>
<dbReference type="PANTHER" id="PTHR43775:SF37">
    <property type="entry name" value="SI:DKEY-61P9.11"/>
    <property type="match status" value="1"/>
</dbReference>
<dbReference type="PANTHER" id="PTHR43775">
    <property type="entry name" value="FATTY ACID SYNTHASE"/>
    <property type="match status" value="1"/>
</dbReference>
<dbReference type="EMBL" id="AP028056">
    <property type="protein sequence ID" value="BEH01061.1"/>
    <property type="molecule type" value="Genomic_DNA"/>
</dbReference>
<evidence type="ECO:0000256" key="4">
    <source>
        <dbReference type="SAM" id="MobiDB-lite"/>
    </source>
</evidence>
<feature type="region of interest" description="Disordered" evidence="4">
    <location>
        <begin position="197"/>
        <end position="245"/>
    </location>
</feature>
<gene>
    <name evidence="6" type="ORF">brsh051_03420</name>
</gene>
<dbReference type="Proteomes" id="UP001431656">
    <property type="component" value="Chromosome"/>
</dbReference>
<dbReference type="InterPro" id="IPR020841">
    <property type="entry name" value="PKS_Beta-ketoAc_synthase_dom"/>
</dbReference>
<proteinExistence type="predicted"/>
<dbReference type="InterPro" id="IPR016039">
    <property type="entry name" value="Thiolase-like"/>
</dbReference>
<organism evidence="6 7">
    <name type="scientific">Brooklawnia propionicigenes</name>
    <dbReference type="NCBI Taxonomy" id="3041175"/>
    <lineage>
        <taxon>Bacteria</taxon>
        <taxon>Bacillati</taxon>
        <taxon>Actinomycetota</taxon>
        <taxon>Actinomycetes</taxon>
        <taxon>Propionibacteriales</taxon>
        <taxon>Propionibacteriaceae</taxon>
        <taxon>Brooklawnia</taxon>
    </lineage>
</organism>
<evidence type="ECO:0000313" key="7">
    <source>
        <dbReference type="Proteomes" id="UP001431656"/>
    </source>
</evidence>
<dbReference type="Gene3D" id="3.40.47.10">
    <property type="match status" value="1"/>
</dbReference>
<keyword evidence="7" id="KW-1185">Reference proteome</keyword>
<evidence type="ECO:0000256" key="1">
    <source>
        <dbReference type="ARBA" id="ARBA00022450"/>
    </source>
</evidence>
<dbReference type="InterPro" id="IPR018201">
    <property type="entry name" value="Ketoacyl_synth_AS"/>
</dbReference>
<dbReference type="CDD" id="cd00833">
    <property type="entry name" value="PKS"/>
    <property type="match status" value="1"/>
</dbReference>
<dbReference type="GO" id="GO:0071770">
    <property type="term" value="P:DIM/DIP cell wall layer assembly"/>
    <property type="evidence" value="ECO:0007669"/>
    <property type="project" value="TreeGrafter"/>
</dbReference>
<dbReference type="SMART" id="SM00825">
    <property type="entry name" value="PKS_KS"/>
    <property type="match status" value="1"/>
</dbReference>
<feature type="domain" description="Ketosynthase family 3 (KS3)" evidence="5">
    <location>
        <begin position="3"/>
        <end position="245"/>
    </location>
</feature>
<dbReference type="GO" id="GO:0006633">
    <property type="term" value="P:fatty acid biosynthetic process"/>
    <property type="evidence" value="ECO:0007669"/>
    <property type="project" value="InterPro"/>
</dbReference>
<dbReference type="SUPFAM" id="SSF53901">
    <property type="entry name" value="Thiolase-like"/>
    <property type="match status" value="1"/>
</dbReference>
<dbReference type="AlphaFoldDB" id="A0AAN0MF89"/>
<dbReference type="GO" id="GO:0005737">
    <property type="term" value="C:cytoplasm"/>
    <property type="evidence" value="ECO:0007669"/>
    <property type="project" value="TreeGrafter"/>
</dbReference>
<name>A0AAN0MF89_9ACTN</name>
<dbReference type="InterPro" id="IPR014030">
    <property type="entry name" value="Ketoacyl_synth_N"/>
</dbReference>
<sequence length="245" mass="26103">MSGFDVAITAVAGRYSQADSTRELWEALVDGRELNVNAPDPVSDGHIPRVPSVANIDEFDHEFFGISPAEAELMDPQQRLMLTCAFEALENAGRASGDELRWGVFASASFSTYLLNNVLSARPQVVEDSNMLALIGNLPDSVATRLAYKLNLVGPAMTVQTACSSSLVALQVACRSLLDYECDGAIVAACSLTVPQARTRSRGRGPTTPSQAPEDEANCADRRVSSMPTRAPGLGGRPGHRPRAA</sequence>
<evidence type="ECO:0000313" key="6">
    <source>
        <dbReference type="EMBL" id="BEH01061.1"/>
    </source>
</evidence>
<dbReference type="InterPro" id="IPR050091">
    <property type="entry name" value="PKS_NRPS_Biosynth_Enz"/>
</dbReference>
<dbReference type="KEGG" id="broo:brsh051_03420"/>